<dbReference type="Proteomes" id="UP000239273">
    <property type="component" value="Unassembled WGS sequence"/>
</dbReference>
<reference evidence="4" key="3">
    <citation type="journal article" date="2019" name="Int. J. Syst. Evol. Microbiol.">
        <title>The Global Catalogue of Microorganisms (GCM) 10K type strain sequencing project: providing services to taxonomists for standard genome sequencing and annotation.</title>
        <authorList>
            <consortium name="The Broad Institute Genomics Platform"/>
            <consortium name="The Broad Institute Genome Sequencing Center for Infectious Disease"/>
            <person name="Wu L."/>
            <person name="Ma J."/>
        </authorList>
    </citation>
    <scope>NUCLEOTIDE SEQUENCE [LARGE SCALE GENOMIC DNA]</scope>
    <source>
        <strain evidence="4">NBRC 105001</strain>
    </source>
</reference>
<gene>
    <name evidence="2" type="ORF">BTO23_15215</name>
    <name evidence="1" type="ORF">GCM10007855_40470</name>
</gene>
<name>A0A2S7X7Y6_9GAMM</name>
<evidence type="ECO:0000313" key="2">
    <source>
        <dbReference type="EMBL" id="PQJ87459.1"/>
    </source>
</evidence>
<dbReference type="RefSeq" id="WP_105063935.1">
    <property type="nucleotide sequence ID" value="NZ_BSOU01000025.1"/>
</dbReference>
<reference evidence="1" key="4">
    <citation type="submission" date="2023-01" db="EMBL/GenBank/DDBJ databases">
        <title>Draft genome sequence of Aliivibrio sifiae strain NBRC 105001.</title>
        <authorList>
            <person name="Sun Q."/>
            <person name="Mori K."/>
        </authorList>
    </citation>
    <scope>NUCLEOTIDE SEQUENCE</scope>
    <source>
        <strain evidence="1">NBRC 105001</strain>
    </source>
</reference>
<dbReference type="Proteomes" id="UP001156660">
    <property type="component" value="Unassembled WGS sequence"/>
</dbReference>
<dbReference type="AlphaFoldDB" id="A0A2S7X7Y6"/>
<dbReference type="EMBL" id="MSCP01000002">
    <property type="protein sequence ID" value="PQJ87459.1"/>
    <property type="molecule type" value="Genomic_DNA"/>
</dbReference>
<organism evidence="2 3">
    <name type="scientific">Aliivibrio sifiae</name>
    <dbReference type="NCBI Taxonomy" id="566293"/>
    <lineage>
        <taxon>Bacteria</taxon>
        <taxon>Pseudomonadati</taxon>
        <taxon>Pseudomonadota</taxon>
        <taxon>Gammaproteobacteria</taxon>
        <taxon>Vibrionales</taxon>
        <taxon>Vibrionaceae</taxon>
        <taxon>Aliivibrio</taxon>
    </lineage>
</organism>
<proteinExistence type="predicted"/>
<evidence type="ECO:0008006" key="5">
    <source>
        <dbReference type="Google" id="ProtNLM"/>
    </source>
</evidence>
<reference evidence="2 3" key="2">
    <citation type="submission" date="2016-12" db="EMBL/GenBank/DDBJ databases">
        <title>Diversity of luminous bacteria.</title>
        <authorList>
            <person name="Yoshizawa S."/>
            <person name="Kogure K."/>
        </authorList>
    </citation>
    <scope>NUCLEOTIDE SEQUENCE [LARGE SCALE GENOMIC DNA]</scope>
    <source>
        <strain evidence="2 3">NBRC 105001</strain>
    </source>
</reference>
<accession>A0A2S7X7Y6</accession>
<protein>
    <recommendedName>
        <fullName evidence="5">HEPN domain-containing protein</fullName>
    </recommendedName>
</protein>
<dbReference type="OrthoDB" id="5918521at2"/>
<comment type="caution">
    <text evidence="2">The sequence shown here is derived from an EMBL/GenBank/DDBJ whole genome shotgun (WGS) entry which is preliminary data.</text>
</comment>
<sequence length="198" mass="22982">MNKIKVQMESRSAKDCFRIATTSLALAKRADEEWEIEHHVITGITFSAFSIEAMINHYARIYNKDWNNLKGSRKEAHKKFFKDVNLPNYLGTKEYQNANACFELRDMFAHGKTKNEILTIDFPEDSDSETVFNHMVQLGSEPFRKSDLKLLQLFVDTAKKIEKDIESNGFYPNQDHIELTLRSKLRECPLSVSGVRSW</sequence>
<keyword evidence="4" id="KW-1185">Reference proteome</keyword>
<reference evidence="1" key="1">
    <citation type="journal article" date="2014" name="Int. J. Syst. Evol. Microbiol.">
        <title>Complete genome of a new Firmicutes species belonging to the dominant human colonic microbiota ('Ruminococcus bicirculans') reveals two chromosomes and a selective capacity to utilize plant glucans.</title>
        <authorList>
            <consortium name="NISC Comparative Sequencing Program"/>
            <person name="Wegmann U."/>
            <person name="Louis P."/>
            <person name="Goesmann A."/>
            <person name="Henrissat B."/>
            <person name="Duncan S.H."/>
            <person name="Flint H.J."/>
        </authorList>
    </citation>
    <scope>NUCLEOTIDE SEQUENCE</scope>
    <source>
        <strain evidence="1">NBRC 105001</strain>
    </source>
</reference>
<evidence type="ECO:0000313" key="4">
    <source>
        <dbReference type="Proteomes" id="UP001156660"/>
    </source>
</evidence>
<dbReference type="EMBL" id="BSOU01000025">
    <property type="protein sequence ID" value="GLR77172.1"/>
    <property type="molecule type" value="Genomic_DNA"/>
</dbReference>
<evidence type="ECO:0000313" key="1">
    <source>
        <dbReference type="EMBL" id="GLR77172.1"/>
    </source>
</evidence>
<evidence type="ECO:0000313" key="3">
    <source>
        <dbReference type="Proteomes" id="UP000239273"/>
    </source>
</evidence>